<feature type="region of interest" description="Disordered" evidence="1">
    <location>
        <begin position="144"/>
        <end position="168"/>
    </location>
</feature>
<organism evidence="2 3">
    <name type="scientific">Apolygus lucorum</name>
    <name type="common">Small green plant bug</name>
    <name type="synonym">Lygocoris lucorum</name>
    <dbReference type="NCBI Taxonomy" id="248454"/>
    <lineage>
        <taxon>Eukaryota</taxon>
        <taxon>Metazoa</taxon>
        <taxon>Ecdysozoa</taxon>
        <taxon>Arthropoda</taxon>
        <taxon>Hexapoda</taxon>
        <taxon>Insecta</taxon>
        <taxon>Pterygota</taxon>
        <taxon>Neoptera</taxon>
        <taxon>Paraneoptera</taxon>
        <taxon>Hemiptera</taxon>
        <taxon>Heteroptera</taxon>
        <taxon>Panheteroptera</taxon>
        <taxon>Cimicomorpha</taxon>
        <taxon>Miridae</taxon>
        <taxon>Mirini</taxon>
        <taxon>Apolygus</taxon>
    </lineage>
</organism>
<sequence length="314" mass="35329">MECPICSITGTKEFLIAHYSDEHSIECASKSLTFDSLQQFEHWKEQMEKESKAHFVKPHSATVRKDGSQRVLYFCSRNGYSTSNCTVRRPRQNGKSKIQGYCPASLVVIVSSAGSISVDYLDTHVGHSLDLEFIRVTNERNDYPCSRSVESSPGDENDGPSFEPSPNFEGTDLIVSEDIASKEVGTLVHGVSKESGPSIRNLEEYKKKLVTILENVKEKLLSASSIEQLQTAENLINPIIPTLCALEEKNKVEFHPSPSTSSDKKRKIEPQKQFTLKRKKKERNKTITKPSFDEQQNITLIDPLTMTIQLGRFN</sequence>
<comment type="caution">
    <text evidence="2">The sequence shown here is derived from an EMBL/GenBank/DDBJ whole genome shotgun (WGS) entry which is preliminary data.</text>
</comment>
<dbReference type="AlphaFoldDB" id="A0A6A4J9P8"/>
<gene>
    <name evidence="2" type="ORF">GE061_020017</name>
</gene>
<keyword evidence="3" id="KW-1185">Reference proteome</keyword>
<dbReference type="PANTHER" id="PTHR33936">
    <property type="entry name" value="PROTEIN CBG17840"/>
    <property type="match status" value="1"/>
</dbReference>
<proteinExistence type="predicted"/>
<dbReference type="PANTHER" id="PTHR33936:SF24">
    <property type="entry name" value="C2H2-TYPE DOMAIN-CONTAINING PROTEIN"/>
    <property type="match status" value="1"/>
</dbReference>
<feature type="region of interest" description="Disordered" evidence="1">
    <location>
        <begin position="253"/>
        <end position="291"/>
    </location>
</feature>
<dbReference type="InterPro" id="IPR052797">
    <property type="entry name" value="RegFact_GeneExpr_CellDeath"/>
</dbReference>
<evidence type="ECO:0000313" key="3">
    <source>
        <dbReference type="Proteomes" id="UP000466442"/>
    </source>
</evidence>
<evidence type="ECO:0000313" key="2">
    <source>
        <dbReference type="EMBL" id="KAF6205843.1"/>
    </source>
</evidence>
<reference evidence="2" key="1">
    <citation type="journal article" date="2021" name="Mol. Ecol. Resour.">
        <title>Apolygus lucorum genome provides insights into omnivorousness and mesophyll feeding.</title>
        <authorList>
            <person name="Liu Y."/>
            <person name="Liu H."/>
            <person name="Wang H."/>
            <person name="Huang T."/>
            <person name="Liu B."/>
            <person name="Yang B."/>
            <person name="Yin L."/>
            <person name="Li B."/>
            <person name="Zhang Y."/>
            <person name="Zhang S."/>
            <person name="Jiang F."/>
            <person name="Zhang X."/>
            <person name="Ren Y."/>
            <person name="Wang B."/>
            <person name="Wang S."/>
            <person name="Lu Y."/>
            <person name="Wu K."/>
            <person name="Fan W."/>
            <person name="Wang G."/>
        </authorList>
    </citation>
    <scope>NUCLEOTIDE SEQUENCE</scope>
    <source>
        <strain evidence="2">12Hb</strain>
    </source>
</reference>
<dbReference type="EMBL" id="WIXP02000009">
    <property type="protein sequence ID" value="KAF6205843.1"/>
    <property type="molecule type" value="Genomic_DNA"/>
</dbReference>
<dbReference type="OrthoDB" id="10031901at2759"/>
<name>A0A6A4J9P8_APOLU</name>
<dbReference type="Proteomes" id="UP000466442">
    <property type="component" value="Linkage Group LG9"/>
</dbReference>
<protein>
    <submittedName>
        <fullName evidence="2">Uncharacterized protein</fullName>
    </submittedName>
</protein>
<accession>A0A6A4J9P8</accession>
<evidence type="ECO:0000256" key="1">
    <source>
        <dbReference type="SAM" id="MobiDB-lite"/>
    </source>
</evidence>